<evidence type="ECO:0000256" key="7">
    <source>
        <dbReference type="ARBA" id="ARBA00022801"/>
    </source>
</evidence>
<reference evidence="20 21" key="5">
    <citation type="journal article" date="2010" name="Appl. Environ. Microbiol.">
        <title>phrR-like gene praR of Azorhizobium caulinodans ORS571 is essential for symbiosis with Sesbania rostrata and is involved in expression of reb genes.</title>
        <authorList>
            <person name="Akiba N."/>
            <person name="Aono T."/>
            <person name="Toyazaki H."/>
            <person name="Sato S."/>
            <person name="Oyaizu H."/>
        </authorList>
    </citation>
    <scope>NUCLEOTIDE SEQUENCE [LARGE SCALE GENOMIC DNA]</scope>
    <source>
        <strain evidence="21">ATCC 43989 / DSM 5975 / JCM 20966 / LMG 6465 / NBRC 14845 / NCIMB 13405 / ORS 571</strain>
    </source>
</reference>
<evidence type="ECO:0000259" key="19">
    <source>
        <dbReference type="SMART" id="SM00642"/>
    </source>
</evidence>
<dbReference type="PANTHER" id="PTHR43651:SF11">
    <property type="entry name" value="MALTO-OLIGOSYLTREHALOSE TREHALOHYDROLASE"/>
    <property type="match status" value="1"/>
</dbReference>
<reference evidence="20 21" key="1">
    <citation type="journal article" date="2007" name="Appl. Environ. Microbiol.">
        <title>Rhizobial factors required for stem nodule maturation and maintenance in Sesbania rostrata-Azorhizobium caulinodans ORS571 symbiosis.</title>
        <authorList>
            <person name="Suzuki S."/>
            <person name="Aono T."/>
            <person name="Lee KB."/>
            <person name="Suzuki T."/>
            <person name="Liu CT."/>
            <person name="Miwa H."/>
            <person name="Wakao S."/>
            <person name="Iki T."/>
            <person name="Oyaizu H."/>
        </authorList>
    </citation>
    <scope>NUCLEOTIDE SEQUENCE [LARGE SCALE GENOMIC DNA]</scope>
    <source>
        <strain evidence="21">ATCC 43989 / DSM 5975 / JCM 20966 / LMG 6465 / NBRC 14845 / NCIMB 13405 / ORS 571</strain>
    </source>
</reference>
<evidence type="ECO:0000256" key="10">
    <source>
        <dbReference type="ARBA" id="ARBA00032057"/>
    </source>
</evidence>
<evidence type="ECO:0000256" key="13">
    <source>
        <dbReference type="NCBIfam" id="TIGR02402"/>
    </source>
</evidence>
<evidence type="ECO:0000256" key="11">
    <source>
        <dbReference type="ARBA" id="ARBA00033284"/>
    </source>
</evidence>
<evidence type="ECO:0000256" key="16">
    <source>
        <dbReference type="PIRSR" id="PIRSR006337-2"/>
    </source>
</evidence>
<dbReference type="UniPathway" id="UPA00299"/>
<dbReference type="InterPro" id="IPR017853">
    <property type="entry name" value="GH"/>
</dbReference>
<name>A8I1N5_AZOC5</name>
<reference evidence="20 21" key="6">
    <citation type="journal article" date="2011" name="Appl. Environ. Microbiol.">
        <title>Involvement of the azorhizobial chromosome partition gene (parA) in the onset of bacteroid differentiation during Sesbania rostrata stem nodule development.</title>
        <authorList>
            <person name="Liu CT."/>
            <person name="Lee KB."/>
            <person name="Wang YS."/>
            <person name="Peng MH."/>
            <person name="Lee KT."/>
            <person name="Suzuki S."/>
            <person name="Suzuki T."/>
            <person name="Oyaizu H."/>
        </authorList>
    </citation>
    <scope>NUCLEOTIDE SEQUENCE [LARGE SCALE GENOMIC DNA]</scope>
    <source>
        <strain evidence="21">ATCC 43989 / DSM 5975 / JCM 20966 / LMG 6465 / NBRC 14845 / NCIMB 13405 / ORS 571</strain>
    </source>
</reference>
<evidence type="ECO:0000313" key="20">
    <source>
        <dbReference type="EMBL" id="BAF87401.1"/>
    </source>
</evidence>
<feature type="domain" description="Glycosyl hydrolase family 13 catalytic" evidence="19">
    <location>
        <begin position="126"/>
        <end position="481"/>
    </location>
</feature>
<dbReference type="GO" id="GO:0005737">
    <property type="term" value="C:cytoplasm"/>
    <property type="evidence" value="ECO:0007669"/>
    <property type="project" value="UniProtKB-SubCell"/>
</dbReference>
<comment type="subcellular location">
    <subcellularLocation>
        <location evidence="1 15">Cytoplasm</location>
    </subcellularLocation>
</comment>
<dbReference type="Gene3D" id="1.10.10.760">
    <property type="entry name" value="E-set domains of sugar-utilizing enzymes"/>
    <property type="match status" value="1"/>
</dbReference>
<dbReference type="Pfam" id="PF02922">
    <property type="entry name" value="CBM_48"/>
    <property type="match status" value="1"/>
</dbReference>
<gene>
    <name evidence="20" type="ordered locus">AZC_1403</name>
</gene>
<dbReference type="CAZy" id="GH13">
    <property type="family name" value="Glycoside Hydrolase Family 13"/>
</dbReference>
<dbReference type="InterPro" id="IPR013783">
    <property type="entry name" value="Ig-like_fold"/>
</dbReference>
<evidence type="ECO:0000256" key="1">
    <source>
        <dbReference type="ARBA" id="ARBA00004496"/>
    </source>
</evidence>
<comment type="pathway">
    <text evidence="2 14">Glycan biosynthesis; trehalose biosynthesis.</text>
</comment>
<dbReference type="SMART" id="SM00642">
    <property type="entry name" value="Aamy"/>
    <property type="match status" value="1"/>
</dbReference>
<feature type="region of interest" description="Disordered" evidence="18">
    <location>
        <begin position="12"/>
        <end position="32"/>
    </location>
</feature>
<feature type="active site" description="Nucleophile" evidence="15">
    <location>
        <position position="287"/>
    </location>
</feature>
<dbReference type="PIRSF" id="PIRSF006337">
    <property type="entry name" value="Trehalose_TreZ"/>
    <property type="match status" value="1"/>
</dbReference>
<comment type="similarity">
    <text evidence="3 14">Belongs to the glycosyl hydrolase 13 family.</text>
</comment>
<dbReference type="NCBIfam" id="TIGR02402">
    <property type="entry name" value="trehalose_TreZ"/>
    <property type="match status" value="1"/>
</dbReference>
<evidence type="ECO:0000256" key="6">
    <source>
        <dbReference type="ARBA" id="ARBA00022490"/>
    </source>
</evidence>
<feature type="active site" description="Proton donor" evidence="15">
    <location>
        <position position="320"/>
    </location>
</feature>
<keyword evidence="9 14" id="KW-0326">Glycosidase</keyword>
<dbReference type="InterPro" id="IPR012768">
    <property type="entry name" value="Trehalose_TreZ"/>
</dbReference>
<dbReference type="STRING" id="438753.AZC_1403"/>
<feature type="binding site" evidence="16">
    <location>
        <begin position="285"/>
        <end position="290"/>
    </location>
    <ligand>
        <name>substrate</name>
    </ligand>
</feature>
<dbReference type="Pfam" id="PF00128">
    <property type="entry name" value="Alpha-amylase"/>
    <property type="match status" value="1"/>
</dbReference>
<proteinExistence type="inferred from homology"/>
<evidence type="ECO:0000313" key="21">
    <source>
        <dbReference type="Proteomes" id="UP000000270"/>
    </source>
</evidence>
<dbReference type="InterPro" id="IPR004193">
    <property type="entry name" value="Glyco_hydro_13_N"/>
</dbReference>
<dbReference type="GO" id="GO:0033942">
    <property type="term" value="F:4-alpha-D-(1-&gt;4)-alpha-D-glucanotrehalose trehalohydrolase activity"/>
    <property type="evidence" value="ECO:0007669"/>
    <property type="project" value="UniProtKB-EC"/>
</dbReference>
<reference evidence="20 21" key="4">
    <citation type="journal article" date="2009" name="Appl. Environ. Microbiol.">
        <title>Comparative genome-wide transcriptional profiling of Azorhizobium caulinodans ORS571 grown under free-living and symbiotic conditions.</title>
        <authorList>
            <person name="Tsukada S."/>
            <person name="Aono T."/>
            <person name="Akiba N."/>
            <person name="Lee KB."/>
            <person name="Liu CT."/>
            <person name="Toyazaki H."/>
            <person name="Oyaizu H."/>
        </authorList>
    </citation>
    <scope>NUCLEOTIDE SEQUENCE [LARGE SCALE GENOMIC DNA]</scope>
    <source>
        <strain evidence="21">ATCC 43989 / DSM 5975 / JCM 20966 / LMG 6465 / NBRC 14845 / NCIMB 13405 / ORS 571</strain>
    </source>
</reference>
<evidence type="ECO:0000256" key="3">
    <source>
        <dbReference type="ARBA" id="ARBA00008061"/>
    </source>
</evidence>
<sequence length="623" mass="68237">MATATLPTVLHRRRLHPMHHASSRSSLDPSADTGRPLFRFGAEWLGDGTRFRLFAPDAPSVTVELEGHGGFKMARSADGFHEAVIAQAAPGTFYRFRVGDQAVPDPASRMQAEDAEGWSVVVGVPQLMPRPWRRPWTEAVIAEVHVGTATPEGTFRALIDRLDHYRDAGFTVLELLPVADFPGRRNWGYDGVLLYAPDRAYGTPDDLRALIDAAHARGIGMMLDVVYNHFGPRGNYMPLYARSFFREDIGTPWGAALNLESEVVRGFFVENAAYWLADFGFDGLRFDAVHAFATDGAETFLRELAEGCRAVRPDAFLVLENHDNVAGWMSRDDQLFTAQWNDDWHHVFHVMASGEQTGYYAPYARDPAAAAERALGSGFVFQGEAFPDAGGHPRGTPSGHLPPDAFVSFVQNHDHIGNRPLGDRLAATLSPERLAFLHFVLMLSPQIPLLFMGEEAQLPTPFPFFCDFDGELADAVRNGRRSEFGDFFAAHGEATFPDPLDDATFHAAKLRPEDFSDERARAALDAFRRLAGLRRDLVWPLTASAYVGSTVERQGEGLCVSWHFAAGTLVMALNAASLSATVPLPDLVAGLPADAHIGEVDLLPEGSLELGAFAAVLWSRAAA</sequence>
<dbReference type="SUPFAM" id="SSF51445">
    <property type="entry name" value="(Trans)glycosidases"/>
    <property type="match status" value="1"/>
</dbReference>
<evidence type="ECO:0000256" key="4">
    <source>
        <dbReference type="ARBA" id="ARBA00012268"/>
    </source>
</evidence>
<keyword evidence="8" id="KW-0119">Carbohydrate metabolism</keyword>
<dbReference type="InterPro" id="IPR006047">
    <property type="entry name" value="GH13_cat_dom"/>
</dbReference>
<dbReference type="PANTHER" id="PTHR43651">
    <property type="entry name" value="1,4-ALPHA-GLUCAN-BRANCHING ENZYME"/>
    <property type="match status" value="1"/>
</dbReference>
<dbReference type="EMBL" id="AP009384">
    <property type="protein sequence ID" value="BAF87401.1"/>
    <property type="molecule type" value="Genomic_DNA"/>
</dbReference>
<dbReference type="SUPFAM" id="SSF81296">
    <property type="entry name" value="E set domains"/>
    <property type="match status" value="1"/>
</dbReference>
<dbReference type="InterPro" id="IPR044901">
    <property type="entry name" value="Trehalose_TreZ_E-set_sf"/>
</dbReference>
<organism evidence="20 21">
    <name type="scientific">Azorhizobium caulinodans (strain ATCC 43989 / DSM 5975 / JCM 20966 / LMG 6465 / NBRC 14845 / NCIMB 13405 / ORS 571)</name>
    <dbReference type="NCBI Taxonomy" id="438753"/>
    <lineage>
        <taxon>Bacteria</taxon>
        <taxon>Pseudomonadati</taxon>
        <taxon>Pseudomonadota</taxon>
        <taxon>Alphaproteobacteria</taxon>
        <taxon>Hyphomicrobiales</taxon>
        <taxon>Xanthobacteraceae</taxon>
        <taxon>Azorhizobium</taxon>
    </lineage>
</organism>
<accession>A8I1N5</accession>
<dbReference type="EC" id="3.2.1.141" evidence="4 13"/>
<evidence type="ECO:0000256" key="18">
    <source>
        <dbReference type="SAM" id="MobiDB-lite"/>
    </source>
</evidence>
<dbReference type="Gene3D" id="2.60.40.10">
    <property type="entry name" value="Immunoglobulins"/>
    <property type="match status" value="1"/>
</dbReference>
<dbReference type="GO" id="GO:0005992">
    <property type="term" value="P:trehalose biosynthetic process"/>
    <property type="evidence" value="ECO:0007669"/>
    <property type="project" value="UniProtKB-UniRule"/>
</dbReference>
<protein>
    <recommendedName>
        <fullName evidence="5 13">Malto-oligosyltrehalose trehalohydrolase</fullName>
        <shortName evidence="14">MTHase</shortName>
        <ecNumber evidence="4 13">3.2.1.141</ecNumber>
    </recommendedName>
    <alternativeName>
        <fullName evidence="11 14">4-alpha-D-((1-&gt;4)-alpha-D-glucano)trehalose trehalohydrolase</fullName>
    </alternativeName>
    <alternativeName>
        <fullName evidence="10 14">Maltooligosyl trehalose trehalohydrolase</fullName>
    </alternativeName>
</protein>
<dbReference type="AlphaFoldDB" id="A8I1N5"/>
<reference evidence="20 21" key="3">
    <citation type="journal article" date="2008" name="BMC Genomics">
        <title>The genome of the versatile nitrogen fixer Azorhizobium caulinodans ORS571.</title>
        <authorList>
            <person name="Lee KB."/>
            <person name="Backer P.D."/>
            <person name="Aono T."/>
            <person name="Liu CT."/>
            <person name="Suzuki S."/>
            <person name="Suzuki T."/>
            <person name="Kaneko T."/>
            <person name="Yamada M."/>
            <person name="Tabata S."/>
            <person name="Kupfer D.M."/>
            <person name="Najar F.Z."/>
            <person name="Wiley G.B."/>
            <person name="Roe B."/>
            <person name="Binnewies T.T."/>
            <person name="Ussery D.W."/>
            <person name="D'Haeze W."/>
            <person name="Herder J.D."/>
            <person name="Gevers D."/>
            <person name="Vereecke D."/>
            <person name="Holsters M."/>
            <person name="Oyaizu H."/>
        </authorList>
    </citation>
    <scope>NUCLEOTIDE SEQUENCE [LARGE SCALE GENOMIC DNA]</scope>
    <source>
        <strain evidence="21">ATCC 43989 / DSM 5975 / JCM 20966 / LMG 6465 / NBRC 14845 / NCIMB 13405 / ORS 571</strain>
    </source>
</reference>
<evidence type="ECO:0000256" key="12">
    <source>
        <dbReference type="ARBA" id="ARBA00034013"/>
    </source>
</evidence>
<feature type="compositionally biased region" description="Basic residues" evidence="18">
    <location>
        <begin position="12"/>
        <end position="22"/>
    </location>
</feature>
<dbReference type="CAZy" id="CBM48">
    <property type="family name" value="Carbohydrate-Binding Module Family 48"/>
</dbReference>
<dbReference type="KEGG" id="azc:AZC_1403"/>
<reference evidence="21" key="2">
    <citation type="submission" date="2007-04" db="EMBL/GenBank/DDBJ databases">
        <title>Complete genome sequence of the nitrogen-fixing bacterium Azorhizobium caulinodans ORS571.</title>
        <authorList>
            <person name="Lee K.B."/>
            <person name="Backer P.D."/>
            <person name="Aono T."/>
            <person name="Liu C.T."/>
            <person name="Suzuki S."/>
            <person name="Suzuki T."/>
            <person name="Kaneko T."/>
            <person name="Yamada M."/>
            <person name="Tabata S."/>
            <person name="Kupfer D.M."/>
            <person name="Najar F.Z."/>
            <person name="Wiley G.B."/>
            <person name="Roe B."/>
            <person name="Binnewies T."/>
            <person name="Ussery D."/>
            <person name="Vereecke D."/>
            <person name="Gevers D."/>
            <person name="Holsters M."/>
            <person name="Oyaizu H."/>
        </authorList>
    </citation>
    <scope>NUCLEOTIDE SEQUENCE [LARGE SCALE GENOMIC DNA]</scope>
    <source>
        <strain evidence="21">ATCC 43989 / DSM 5975 / JCM 20966 / LMG 6465 / NBRC 14845 / NCIMB 13405 / ORS 571</strain>
    </source>
</reference>
<feature type="site" description="Transition state stabilizer" evidence="17">
    <location>
        <position position="414"/>
    </location>
</feature>
<dbReference type="CDD" id="cd11325">
    <property type="entry name" value="AmyAc_GTHase"/>
    <property type="match status" value="1"/>
</dbReference>
<evidence type="ECO:0000256" key="15">
    <source>
        <dbReference type="PIRSR" id="PIRSR006337-1"/>
    </source>
</evidence>
<evidence type="ECO:0000256" key="17">
    <source>
        <dbReference type="PIRSR" id="PIRSR006337-3"/>
    </source>
</evidence>
<feature type="binding site" evidence="16">
    <location>
        <begin position="342"/>
        <end position="346"/>
    </location>
    <ligand>
        <name>substrate</name>
    </ligand>
</feature>
<dbReference type="HOGENOM" id="CLU_020726_0_0_5"/>
<dbReference type="InterPro" id="IPR014756">
    <property type="entry name" value="Ig_E-set"/>
</dbReference>
<dbReference type="Gene3D" id="3.20.20.80">
    <property type="entry name" value="Glycosidases"/>
    <property type="match status" value="1"/>
</dbReference>
<keyword evidence="21" id="KW-1185">Reference proteome</keyword>
<evidence type="ECO:0000256" key="14">
    <source>
        <dbReference type="PIRNR" id="PIRNR006337"/>
    </source>
</evidence>
<feature type="binding site" evidence="16">
    <location>
        <begin position="413"/>
        <end position="418"/>
    </location>
    <ligand>
        <name>substrate</name>
    </ligand>
</feature>
<dbReference type="Proteomes" id="UP000000270">
    <property type="component" value="Chromosome"/>
</dbReference>
<evidence type="ECO:0000256" key="9">
    <source>
        <dbReference type="ARBA" id="ARBA00023295"/>
    </source>
</evidence>
<keyword evidence="7 14" id="KW-0378">Hydrolase</keyword>
<comment type="catalytic activity">
    <reaction evidence="12 14">
        <text>hydrolysis of (1-&gt;4)-alpha-D-glucosidic linkage in 4-alpha-D-[(1-&gt;4)-alpha-D-glucanosyl]n trehalose to yield trehalose and (1-&gt;4)-alpha-D-glucan.</text>
        <dbReference type="EC" id="3.2.1.141"/>
    </reaction>
</comment>
<evidence type="ECO:0000256" key="5">
    <source>
        <dbReference type="ARBA" id="ARBA00015938"/>
    </source>
</evidence>
<keyword evidence="6" id="KW-0963">Cytoplasm</keyword>
<evidence type="ECO:0000256" key="2">
    <source>
        <dbReference type="ARBA" id="ARBA00005199"/>
    </source>
</evidence>
<evidence type="ECO:0000256" key="8">
    <source>
        <dbReference type="ARBA" id="ARBA00023277"/>
    </source>
</evidence>
<dbReference type="CDD" id="cd02853">
    <property type="entry name" value="E_set_MTHase_like_N"/>
    <property type="match status" value="1"/>
</dbReference>
<dbReference type="eggNOG" id="COG0296">
    <property type="taxonomic scope" value="Bacteria"/>
</dbReference>